<feature type="region of interest" description="Disordered" evidence="4">
    <location>
        <begin position="1"/>
        <end position="46"/>
    </location>
</feature>
<dbReference type="InterPro" id="IPR000835">
    <property type="entry name" value="HTH_MarR-typ"/>
</dbReference>
<evidence type="ECO:0000256" key="4">
    <source>
        <dbReference type="SAM" id="MobiDB-lite"/>
    </source>
</evidence>
<dbReference type="Pfam" id="PF01047">
    <property type="entry name" value="MarR"/>
    <property type="match status" value="1"/>
</dbReference>
<dbReference type="InterPro" id="IPR023187">
    <property type="entry name" value="Tscrpt_reg_MarR-type_CS"/>
</dbReference>
<reference evidence="6 7" key="1">
    <citation type="submission" date="2019-03" db="EMBL/GenBank/DDBJ databases">
        <title>Genomic Encyclopedia of Type Strains, Phase IV (KMG-IV): sequencing the most valuable type-strain genomes for metagenomic binning, comparative biology and taxonomic classification.</title>
        <authorList>
            <person name="Goeker M."/>
        </authorList>
    </citation>
    <scope>NUCLEOTIDE SEQUENCE [LARGE SCALE GENOMIC DNA]</scope>
    <source>
        <strain evidence="6 7">DSM 24591</strain>
    </source>
</reference>
<comment type="caution">
    <text evidence="6">The sequence shown here is derived from an EMBL/GenBank/DDBJ whole genome shotgun (WGS) entry which is preliminary data.</text>
</comment>
<evidence type="ECO:0000256" key="2">
    <source>
        <dbReference type="ARBA" id="ARBA00023125"/>
    </source>
</evidence>
<feature type="compositionally biased region" description="Basic and acidic residues" evidence="4">
    <location>
        <begin position="197"/>
        <end position="215"/>
    </location>
</feature>
<dbReference type="InterPro" id="IPR036390">
    <property type="entry name" value="WH_DNA-bd_sf"/>
</dbReference>
<dbReference type="GO" id="GO:0003700">
    <property type="term" value="F:DNA-binding transcription factor activity"/>
    <property type="evidence" value="ECO:0007669"/>
    <property type="project" value="InterPro"/>
</dbReference>
<dbReference type="EMBL" id="SMAJ01000005">
    <property type="protein sequence ID" value="TCT08648.1"/>
    <property type="molecule type" value="Genomic_DNA"/>
</dbReference>
<organism evidence="6 7">
    <name type="scientific">Paralcaligenes ureilyticus</name>
    <dbReference type="NCBI Taxonomy" id="627131"/>
    <lineage>
        <taxon>Bacteria</taxon>
        <taxon>Pseudomonadati</taxon>
        <taxon>Pseudomonadota</taxon>
        <taxon>Betaproteobacteria</taxon>
        <taxon>Burkholderiales</taxon>
        <taxon>Alcaligenaceae</taxon>
        <taxon>Paralcaligenes</taxon>
    </lineage>
</organism>
<feature type="region of interest" description="Disordered" evidence="4">
    <location>
        <begin position="190"/>
        <end position="215"/>
    </location>
</feature>
<keyword evidence="2 6" id="KW-0238">DNA-binding</keyword>
<dbReference type="PANTHER" id="PTHR42756">
    <property type="entry name" value="TRANSCRIPTIONAL REGULATOR, MARR"/>
    <property type="match status" value="1"/>
</dbReference>
<keyword evidence="1" id="KW-0805">Transcription regulation</keyword>
<dbReference type="SUPFAM" id="SSF46785">
    <property type="entry name" value="Winged helix' DNA-binding domain"/>
    <property type="match status" value="1"/>
</dbReference>
<evidence type="ECO:0000313" key="6">
    <source>
        <dbReference type="EMBL" id="TCT08648.1"/>
    </source>
</evidence>
<sequence length="215" mass="23394">MFSMKNAPHAISGHANPTRPNGVASAGRSPTSSRKAGAKSAFYHPDEQSLRQDNNIGHLIKNVYASINRMIDQGVAPIGLTAKQWKPLIMICHHDIDTPAELSRVTNVDTGAMTRVLDRLEAKGFISRHRCLEDRRVVKLALTDSGQQVIGGILGPVADTLNNHLAGFSKQETELLLDFLRRMIANGANPAACADPDAEHDPQIRPPRRPDSSKA</sequence>
<dbReference type="InterPro" id="IPR036388">
    <property type="entry name" value="WH-like_DNA-bd_sf"/>
</dbReference>
<keyword evidence="7" id="KW-1185">Reference proteome</keyword>
<dbReference type="PANTHER" id="PTHR42756:SF1">
    <property type="entry name" value="TRANSCRIPTIONAL REPRESSOR OF EMRAB OPERON"/>
    <property type="match status" value="1"/>
</dbReference>
<evidence type="ECO:0000256" key="3">
    <source>
        <dbReference type="ARBA" id="ARBA00023163"/>
    </source>
</evidence>
<feature type="domain" description="HTH marR-type" evidence="5">
    <location>
        <begin position="53"/>
        <end position="185"/>
    </location>
</feature>
<dbReference type="GO" id="GO:0003677">
    <property type="term" value="F:DNA binding"/>
    <property type="evidence" value="ECO:0007669"/>
    <property type="project" value="UniProtKB-KW"/>
</dbReference>
<accession>A0A4V2UYT6</accession>
<dbReference type="PROSITE" id="PS01117">
    <property type="entry name" value="HTH_MARR_1"/>
    <property type="match status" value="1"/>
</dbReference>
<protein>
    <submittedName>
        <fullName evidence="6">DNA-binding MarR family transcriptional regulator</fullName>
    </submittedName>
</protein>
<proteinExistence type="predicted"/>
<evidence type="ECO:0000313" key="7">
    <source>
        <dbReference type="Proteomes" id="UP000295525"/>
    </source>
</evidence>
<evidence type="ECO:0000256" key="1">
    <source>
        <dbReference type="ARBA" id="ARBA00023015"/>
    </source>
</evidence>
<dbReference type="PRINTS" id="PR00598">
    <property type="entry name" value="HTHMARR"/>
</dbReference>
<name>A0A4V2UYT6_9BURK</name>
<dbReference type="SMART" id="SM00347">
    <property type="entry name" value="HTH_MARR"/>
    <property type="match status" value="1"/>
</dbReference>
<dbReference type="Proteomes" id="UP000295525">
    <property type="component" value="Unassembled WGS sequence"/>
</dbReference>
<gene>
    <name evidence="6" type="ORF">EDC26_105201</name>
</gene>
<dbReference type="Gene3D" id="1.10.10.10">
    <property type="entry name" value="Winged helix-like DNA-binding domain superfamily/Winged helix DNA-binding domain"/>
    <property type="match status" value="1"/>
</dbReference>
<evidence type="ECO:0000259" key="5">
    <source>
        <dbReference type="PROSITE" id="PS50995"/>
    </source>
</evidence>
<dbReference type="AlphaFoldDB" id="A0A4V2UYT6"/>
<dbReference type="PROSITE" id="PS50995">
    <property type="entry name" value="HTH_MARR_2"/>
    <property type="match status" value="1"/>
</dbReference>
<keyword evidence="3" id="KW-0804">Transcription</keyword>